<sequence length="269" mass="31536">MTYTNGLNTCNSLTLLCHLSGWALVEYILFCLVIWWISYLLLFVFSRQSEEWTCRILTLFHGSIVSYSAIRDITACWNETSFQDTPLSDIQKGYLSFMLSYFLFDIAWMQLYGNETWVMSAHHISAILITTKVFLSDFGGLGVSFSVACLELTNPFLQMRWFLRTHGYQSRPIFTVVETIFFCLFFIIRVFGGSIFYYYVIFHAHVDFIMKILATCIYLVSLGLVYDCYKYVRRKYFSNGRHVSFVPVDMWRSRVETVRVETSESPEEE</sequence>
<feature type="transmembrane region" description="Helical" evidence="6">
    <location>
        <begin position="133"/>
        <end position="152"/>
    </location>
</feature>
<dbReference type="SMART" id="SM00724">
    <property type="entry name" value="TLC"/>
    <property type="match status" value="1"/>
</dbReference>
<evidence type="ECO:0000256" key="5">
    <source>
        <dbReference type="PROSITE-ProRule" id="PRU00205"/>
    </source>
</evidence>
<feature type="domain" description="TLC" evidence="7">
    <location>
        <begin position="47"/>
        <end position="237"/>
    </location>
</feature>
<evidence type="ECO:0000256" key="4">
    <source>
        <dbReference type="ARBA" id="ARBA00023136"/>
    </source>
</evidence>
<dbReference type="PANTHER" id="PTHR31898:SF1">
    <property type="entry name" value="TLC DOMAIN-CONTAINING PROTEIN 5"/>
    <property type="match status" value="1"/>
</dbReference>
<dbReference type="EMBL" id="JAWJWE010000003">
    <property type="protein sequence ID" value="KAK6638773.1"/>
    <property type="molecule type" value="Genomic_DNA"/>
</dbReference>
<dbReference type="PROSITE" id="PS50922">
    <property type="entry name" value="TLC"/>
    <property type="match status" value="1"/>
</dbReference>
<organism evidence="8 9">
    <name type="scientific">Polyplax serrata</name>
    <name type="common">Common mouse louse</name>
    <dbReference type="NCBI Taxonomy" id="468196"/>
    <lineage>
        <taxon>Eukaryota</taxon>
        <taxon>Metazoa</taxon>
        <taxon>Ecdysozoa</taxon>
        <taxon>Arthropoda</taxon>
        <taxon>Hexapoda</taxon>
        <taxon>Insecta</taxon>
        <taxon>Pterygota</taxon>
        <taxon>Neoptera</taxon>
        <taxon>Paraneoptera</taxon>
        <taxon>Psocodea</taxon>
        <taxon>Troctomorpha</taxon>
        <taxon>Phthiraptera</taxon>
        <taxon>Anoplura</taxon>
        <taxon>Polyplacidae</taxon>
        <taxon>Polyplax</taxon>
    </lineage>
</organism>
<comment type="subcellular location">
    <subcellularLocation>
        <location evidence="1">Membrane</location>
        <topology evidence="1">Multi-pass membrane protein</topology>
    </subcellularLocation>
</comment>
<gene>
    <name evidence="8" type="ORF">RUM43_007041</name>
</gene>
<comment type="caution">
    <text evidence="8">The sequence shown here is derived from an EMBL/GenBank/DDBJ whole genome shotgun (WGS) entry which is preliminary data.</text>
</comment>
<reference evidence="8 9" key="1">
    <citation type="submission" date="2023-10" db="EMBL/GenBank/DDBJ databases">
        <title>Genomes of two closely related lineages of the louse Polyplax serrata with different host specificities.</title>
        <authorList>
            <person name="Martinu J."/>
            <person name="Tarabai H."/>
            <person name="Stefka J."/>
            <person name="Hypsa V."/>
        </authorList>
    </citation>
    <scope>NUCLEOTIDE SEQUENCE [LARGE SCALE GENOMIC DNA]</scope>
    <source>
        <strain evidence="8">HR10_N</strain>
    </source>
</reference>
<feature type="transmembrane region" description="Helical" evidence="6">
    <location>
        <begin position="208"/>
        <end position="229"/>
    </location>
</feature>
<evidence type="ECO:0000313" key="8">
    <source>
        <dbReference type="EMBL" id="KAK6638773.1"/>
    </source>
</evidence>
<keyword evidence="2 5" id="KW-0812">Transmembrane</keyword>
<dbReference type="GO" id="GO:0016020">
    <property type="term" value="C:membrane"/>
    <property type="evidence" value="ECO:0007669"/>
    <property type="project" value="UniProtKB-SubCell"/>
</dbReference>
<evidence type="ECO:0000256" key="2">
    <source>
        <dbReference type="ARBA" id="ARBA00022692"/>
    </source>
</evidence>
<evidence type="ECO:0000256" key="1">
    <source>
        <dbReference type="ARBA" id="ARBA00004141"/>
    </source>
</evidence>
<evidence type="ECO:0000259" key="7">
    <source>
        <dbReference type="PROSITE" id="PS50922"/>
    </source>
</evidence>
<keyword evidence="4 5" id="KW-0472">Membrane</keyword>
<dbReference type="PANTHER" id="PTHR31898">
    <property type="entry name" value="TRANSMEMBRANE PROTEIN 136"/>
    <property type="match status" value="1"/>
</dbReference>
<dbReference type="AlphaFoldDB" id="A0AAN8Q5L7"/>
<feature type="transmembrane region" description="Helical" evidence="6">
    <location>
        <begin position="94"/>
        <end position="113"/>
    </location>
</feature>
<keyword evidence="3 6" id="KW-1133">Transmembrane helix</keyword>
<dbReference type="InterPro" id="IPR006634">
    <property type="entry name" value="TLC-dom"/>
</dbReference>
<name>A0AAN8Q5L7_POLSC</name>
<dbReference type="Proteomes" id="UP001372834">
    <property type="component" value="Unassembled WGS sequence"/>
</dbReference>
<evidence type="ECO:0000256" key="6">
    <source>
        <dbReference type="SAM" id="Phobius"/>
    </source>
</evidence>
<evidence type="ECO:0000313" key="9">
    <source>
        <dbReference type="Proteomes" id="UP001372834"/>
    </source>
</evidence>
<dbReference type="InterPro" id="IPR042512">
    <property type="entry name" value="TLCD5"/>
</dbReference>
<proteinExistence type="predicted"/>
<evidence type="ECO:0000256" key="3">
    <source>
        <dbReference type="ARBA" id="ARBA00022989"/>
    </source>
</evidence>
<accession>A0AAN8Q5L7</accession>
<feature type="transmembrane region" description="Helical" evidence="6">
    <location>
        <begin position="173"/>
        <end position="202"/>
    </location>
</feature>
<protein>
    <recommendedName>
        <fullName evidence="7">TLC domain-containing protein</fullName>
    </recommendedName>
</protein>
<feature type="transmembrane region" description="Helical" evidence="6">
    <location>
        <begin position="20"/>
        <end position="45"/>
    </location>
</feature>